<feature type="region of interest" description="Disordered" evidence="1">
    <location>
        <begin position="439"/>
        <end position="647"/>
    </location>
</feature>
<feature type="compositionally biased region" description="Basic residues" evidence="1">
    <location>
        <begin position="619"/>
        <end position="629"/>
    </location>
</feature>
<feature type="compositionally biased region" description="Basic and acidic residues" evidence="1">
    <location>
        <begin position="538"/>
        <end position="561"/>
    </location>
</feature>
<evidence type="ECO:0000256" key="1">
    <source>
        <dbReference type="SAM" id="MobiDB-lite"/>
    </source>
</evidence>
<feature type="compositionally biased region" description="Acidic residues" evidence="1">
    <location>
        <begin position="479"/>
        <end position="493"/>
    </location>
</feature>
<comment type="caution">
    <text evidence="2">The sequence shown here is derived from an EMBL/GenBank/DDBJ whole genome shotgun (WGS) entry which is preliminary data.</text>
</comment>
<sequence>MEHPKFIARVQLTLTAIKGCIMTKAWKQRLHNEWSDDDILMNIYKYTLPSVRDLLNDENPPSYDSLLALEWVETLHMGVYIKLIYPKTGTDRHVYVGSATSQFGGLASRRETHERPVRPGETSYHRNLLLAQPKPIVKFCTLFQMPQGLSSKDANHTRRLCILAEAIYCSLLGGYMSRVSYELRNACPFGFPTSVFNWHGACSHTCLTEGQRDHWTISDAALDEIIQATSTETLEDSELRVALRRTRNKLATRLKRAKYRESEEAYARYLARNREYMREYRRIHYDELHKHDAELPEHVKAARRCRKKVQMRGYRARNALLNPKPKHIVPAKNRVRNDQRKILRASDPLQKMKAKLQMRVSRARQEYRKQTTQVGQATAEVRLAVAEVKRFKFNQKQGIALKDIPSARSFELAQTVDDSSDDNSDADLRTGSRVLDLEEHVMIKNEPESRDDAPYQSGYFCDDESSDEGPDADTKADTEADSEADSEEFDFDEYVTIKDDLEPYDDFSYQSEYFSDDESTDAGPDSDIETDSGEFELEEHVIIKEDPESHDNPPYKSEHFSDVANDGTTTGTDVKTDSGEFDLEEHVMMRNVPPKPPSPSAPLRQLPMLKRQNTPRLPPRPKRAKKTTFHKPPTTVNPWTIAKGAGK</sequence>
<name>A0ABQ0ZY19_ASPLE</name>
<feature type="compositionally biased region" description="Acidic residues" evidence="1">
    <location>
        <begin position="514"/>
        <end position="537"/>
    </location>
</feature>
<feature type="compositionally biased region" description="Acidic residues" evidence="1">
    <location>
        <begin position="461"/>
        <end position="471"/>
    </location>
</feature>
<dbReference type="Proteomes" id="UP000465220">
    <property type="component" value="Unassembled WGS sequence"/>
</dbReference>
<evidence type="ECO:0000313" key="3">
    <source>
        <dbReference type="Proteomes" id="UP000465220"/>
    </source>
</evidence>
<proteinExistence type="predicted"/>
<feature type="region of interest" description="Disordered" evidence="1">
    <location>
        <begin position="414"/>
        <end position="433"/>
    </location>
</feature>
<dbReference type="EMBL" id="BLKI01000011">
    <property type="protein sequence ID" value="GFF68788.1"/>
    <property type="molecule type" value="Genomic_DNA"/>
</dbReference>
<accession>A0ABQ0ZY19</accession>
<protein>
    <recommendedName>
        <fullName evidence="4">GIY-YIG domain-containing protein</fullName>
    </recommendedName>
</protein>
<reference evidence="2 3" key="1">
    <citation type="submission" date="2020-01" db="EMBL/GenBank/DDBJ databases">
        <title>Draft genome sequence of Aspergillus lentulus IFM 60648.</title>
        <authorList>
            <person name="Takahashi H."/>
            <person name="Yaguchi T."/>
        </authorList>
    </citation>
    <scope>NUCLEOTIDE SEQUENCE [LARGE SCALE GENOMIC DNA]</scope>
    <source>
        <strain evidence="2 3">IFM 60648</strain>
    </source>
</reference>
<keyword evidence="3" id="KW-1185">Reference proteome</keyword>
<gene>
    <name evidence="2" type="ORF">IFM60648_02718</name>
</gene>
<feature type="compositionally biased region" description="Basic and acidic residues" evidence="1">
    <location>
        <begin position="574"/>
        <end position="588"/>
    </location>
</feature>
<organism evidence="2 3">
    <name type="scientific">Aspergillus lentulus</name>
    <dbReference type="NCBI Taxonomy" id="293939"/>
    <lineage>
        <taxon>Eukaryota</taxon>
        <taxon>Fungi</taxon>
        <taxon>Dikarya</taxon>
        <taxon>Ascomycota</taxon>
        <taxon>Pezizomycotina</taxon>
        <taxon>Eurotiomycetes</taxon>
        <taxon>Eurotiomycetidae</taxon>
        <taxon>Eurotiales</taxon>
        <taxon>Aspergillaceae</taxon>
        <taxon>Aspergillus</taxon>
        <taxon>Aspergillus subgen. Fumigati</taxon>
    </lineage>
</organism>
<evidence type="ECO:0008006" key="4">
    <source>
        <dbReference type="Google" id="ProtNLM"/>
    </source>
</evidence>
<feature type="compositionally biased region" description="Basic and acidic residues" evidence="1">
    <location>
        <begin position="439"/>
        <end position="453"/>
    </location>
</feature>
<evidence type="ECO:0000313" key="2">
    <source>
        <dbReference type="EMBL" id="GFF68788.1"/>
    </source>
</evidence>